<dbReference type="SUPFAM" id="SSF160059">
    <property type="entry name" value="PriA/YqbF domain"/>
    <property type="match status" value="1"/>
</dbReference>
<accession>A0A8H7UDW3</accession>
<evidence type="ECO:0000256" key="3">
    <source>
        <dbReference type="ARBA" id="ARBA00014804"/>
    </source>
</evidence>
<evidence type="ECO:0000256" key="6">
    <source>
        <dbReference type="PIRNR" id="PIRNR007764"/>
    </source>
</evidence>
<evidence type="ECO:0000256" key="4">
    <source>
        <dbReference type="ARBA" id="ARBA00022705"/>
    </source>
</evidence>
<evidence type="ECO:0000256" key="5">
    <source>
        <dbReference type="ARBA" id="ARBA00023242"/>
    </source>
</evidence>
<keyword evidence="4 6" id="KW-0235">DNA replication</keyword>
<dbReference type="InterPro" id="IPR008591">
    <property type="entry name" value="GINS_Sld5"/>
</dbReference>
<dbReference type="InterPro" id="IPR021151">
    <property type="entry name" value="GINS_A"/>
</dbReference>
<evidence type="ECO:0000256" key="1">
    <source>
        <dbReference type="ARBA" id="ARBA00004123"/>
    </source>
</evidence>
<dbReference type="CDD" id="cd21692">
    <property type="entry name" value="GINS_B_Sld5"/>
    <property type="match status" value="1"/>
</dbReference>
<reference evidence="9" key="1">
    <citation type="submission" date="2020-12" db="EMBL/GenBank/DDBJ databases">
        <title>Metabolic potential, ecology and presence of endohyphal bacteria is reflected in genomic diversity of Mucoromycotina.</title>
        <authorList>
            <person name="Muszewska A."/>
            <person name="Okrasinska A."/>
            <person name="Steczkiewicz K."/>
            <person name="Drgas O."/>
            <person name="Orlowska M."/>
            <person name="Perlinska-Lenart U."/>
            <person name="Aleksandrzak-Piekarczyk T."/>
            <person name="Szatraj K."/>
            <person name="Zielenkiewicz U."/>
            <person name="Pilsyk S."/>
            <person name="Malc E."/>
            <person name="Mieczkowski P."/>
            <person name="Kruszewska J.S."/>
            <person name="Biernat P."/>
            <person name="Pawlowska J."/>
        </authorList>
    </citation>
    <scope>NUCLEOTIDE SEQUENCE</scope>
    <source>
        <strain evidence="9">WA0000051536</strain>
    </source>
</reference>
<keyword evidence="5 6" id="KW-0539">Nucleus</keyword>
<dbReference type="PANTHER" id="PTHR21206">
    <property type="entry name" value="SLD5 PROTEIN"/>
    <property type="match status" value="1"/>
</dbReference>
<dbReference type="OrthoDB" id="338231at2759"/>
<name>A0A8H7UDW3_9FUNG</name>
<comment type="subcellular location">
    <subcellularLocation>
        <location evidence="1 6">Nucleus</location>
    </subcellularLocation>
</comment>
<feature type="domain" description="DNA replication complex GINS protein SLD5 C-terminal" evidence="8">
    <location>
        <begin position="203"/>
        <end position="257"/>
    </location>
</feature>
<gene>
    <name evidence="9" type="ORF">INT44_006221</name>
</gene>
<dbReference type="InterPro" id="IPR038749">
    <property type="entry name" value="Sld5_GINS_A"/>
</dbReference>
<dbReference type="InterPro" id="IPR036224">
    <property type="entry name" value="GINS_bundle-like_dom_sf"/>
</dbReference>
<dbReference type="InterPro" id="IPR031633">
    <property type="entry name" value="SLD5_C"/>
</dbReference>
<dbReference type="Pfam" id="PF05916">
    <property type="entry name" value="Sld5"/>
    <property type="match status" value="1"/>
</dbReference>
<evidence type="ECO:0000259" key="8">
    <source>
        <dbReference type="Pfam" id="PF16922"/>
    </source>
</evidence>
<evidence type="ECO:0000256" key="2">
    <source>
        <dbReference type="ARBA" id="ARBA00008187"/>
    </source>
</evidence>
<evidence type="ECO:0000259" key="7">
    <source>
        <dbReference type="Pfam" id="PF05916"/>
    </source>
</evidence>
<evidence type="ECO:0000313" key="9">
    <source>
        <dbReference type="EMBL" id="KAG2179375.1"/>
    </source>
</evidence>
<proteinExistence type="inferred from homology"/>
<keyword evidence="10" id="KW-1185">Reference proteome</keyword>
<dbReference type="PANTHER" id="PTHR21206:SF0">
    <property type="entry name" value="DNA REPLICATION COMPLEX GINS PROTEIN SLD5"/>
    <property type="match status" value="1"/>
</dbReference>
<organism evidence="9 10">
    <name type="scientific">Umbelopsis vinacea</name>
    <dbReference type="NCBI Taxonomy" id="44442"/>
    <lineage>
        <taxon>Eukaryota</taxon>
        <taxon>Fungi</taxon>
        <taxon>Fungi incertae sedis</taxon>
        <taxon>Mucoromycota</taxon>
        <taxon>Mucoromycotina</taxon>
        <taxon>Umbelopsidomycetes</taxon>
        <taxon>Umbelopsidales</taxon>
        <taxon>Umbelopsidaceae</taxon>
        <taxon>Umbelopsis</taxon>
    </lineage>
</organism>
<dbReference type="EMBL" id="JAEPRA010000010">
    <property type="protein sequence ID" value="KAG2179375.1"/>
    <property type="molecule type" value="Genomic_DNA"/>
</dbReference>
<sequence length="257" mass="30426">MDNNSTLNSSIHITQSSDAFYETGLDDEFATDDVAEMTQIWINERNSPEILPYRRRLVEDLTELIEHQGMVAMEGLSENVDMRFRSMLYQTEMERIKFLIRNYLRTRLYKIEKYTTYLLNRPDVRERLSDKEYEYAQRSVFEQMPFDFHNFIVPNLKTVFPGNAKSYAELLEKHYSKSFLNTLPQSQQDVNEKINTLSSVSVPDEYSAVIVRGKEEQGMFELESRRQYEIRLSPESIYMVRYSDIKLLLDEGQVELI</sequence>
<dbReference type="GO" id="GO:0006261">
    <property type="term" value="P:DNA-templated DNA replication"/>
    <property type="evidence" value="ECO:0007669"/>
    <property type="project" value="InterPro"/>
</dbReference>
<dbReference type="SUPFAM" id="SSF158573">
    <property type="entry name" value="GINS helical bundle-like"/>
    <property type="match status" value="1"/>
</dbReference>
<dbReference type="PIRSF" id="PIRSF007764">
    <property type="entry name" value="Sld5"/>
    <property type="match status" value="1"/>
</dbReference>
<feature type="domain" description="GINS subunit" evidence="7">
    <location>
        <begin position="83"/>
        <end position="138"/>
    </location>
</feature>
<comment type="function">
    <text evidence="6">The GINS complex plays an essential role in the initiation of DNA replication.</text>
</comment>
<dbReference type="GO" id="GO:0000727">
    <property type="term" value="P:double-strand break repair via break-induced replication"/>
    <property type="evidence" value="ECO:0007669"/>
    <property type="project" value="TreeGrafter"/>
</dbReference>
<dbReference type="Proteomes" id="UP000612746">
    <property type="component" value="Unassembled WGS sequence"/>
</dbReference>
<dbReference type="AlphaFoldDB" id="A0A8H7UDW3"/>
<comment type="caution">
    <text evidence="9">The sequence shown here is derived from an EMBL/GenBank/DDBJ whole genome shotgun (WGS) entry which is preliminary data.</text>
</comment>
<comment type="similarity">
    <text evidence="2 6">Belongs to the GINS4/SLD5 family.</text>
</comment>
<dbReference type="GO" id="GO:0000811">
    <property type="term" value="C:GINS complex"/>
    <property type="evidence" value="ECO:0007669"/>
    <property type="project" value="UniProtKB-UniRule"/>
</dbReference>
<evidence type="ECO:0000313" key="10">
    <source>
        <dbReference type="Proteomes" id="UP000612746"/>
    </source>
</evidence>
<protein>
    <recommendedName>
        <fullName evidence="3 6">DNA replication complex GINS protein SLD5</fullName>
    </recommendedName>
</protein>
<dbReference type="Gene3D" id="1.20.58.1030">
    <property type="match status" value="1"/>
</dbReference>
<dbReference type="CDD" id="cd11711">
    <property type="entry name" value="GINS_A_Sld5"/>
    <property type="match status" value="1"/>
</dbReference>
<dbReference type="Pfam" id="PF16922">
    <property type="entry name" value="SLD5_C"/>
    <property type="match status" value="1"/>
</dbReference>